<feature type="compositionally biased region" description="Pro residues" evidence="1">
    <location>
        <begin position="447"/>
        <end position="470"/>
    </location>
</feature>
<reference evidence="3 4" key="1">
    <citation type="submission" date="2024-06" db="EMBL/GenBank/DDBJ databases">
        <title>The Natural Products Discovery Center: Release of the First 8490 Sequenced Strains for Exploring Actinobacteria Biosynthetic Diversity.</title>
        <authorList>
            <person name="Kalkreuter E."/>
            <person name="Kautsar S.A."/>
            <person name="Yang D."/>
            <person name="Bader C.D."/>
            <person name="Teijaro C.N."/>
            <person name="Fluegel L."/>
            <person name="Davis C.M."/>
            <person name="Simpson J.R."/>
            <person name="Lauterbach L."/>
            <person name="Steele A.D."/>
            <person name="Gui C."/>
            <person name="Meng S."/>
            <person name="Li G."/>
            <person name="Viehrig K."/>
            <person name="Ye F."/>
            <person name="Su P."/>
            <person name="Kiefer A.F."/>
            <person name="Nichols A."/>
            <person name="Cepeda A.J."/>
            <person name="Yan W."/>
            <person name="Fan B."/>
            <person name="Jiang Y."/>
            <person name="Adhikari A."/>
            <person name="Zheng C.-J."/>
            <person name="Schuster L."/>
            <person name="Cowan T.M."/>
            <person name="Smanski M.J."/>
            <person name="Chevrette M.G."/>
            <person name="De Carvalho L.P.S."/>
            <person name="Shen B."/>
        </authorList>
    </citation>
    <scope>NUCLEOTIDE SEQUENCE [LARGE SCALE GENOMIC DNA]</scope>
    <source>
        <strain evidence="3 4">NPDC052347</strain>
    </source>
</reference>
<keyword evidence="4" id="KW-1185">Reference proteome</keyword>
<dbReference type="Gene3D" id="3.40.1000.10">
    <property type="entry name" value="Mog1/PsbP, alpha/beta/alpha sandwich"/>
    <property type="match status" value="1"/>
</dbReference>
<evidence type="ECO:0000313" key="4">
    <source>
        <dbReference type="Proteomes" id="UP001552594"/>
    </source>
</evidence>
<evidence type="ECO:0000256" key="1">
    <source>
        <dbReference type="SAM" id="MobiDB-lite"/>
    </source>
</evidence>
<evidence type="ECO:0000313" key="3">
    <source>
        <dbReference type="EMBL" id="MEV5509792.1"/>
    </source>
</evidence>
<feature type="transmembrane region" description="Helical" evidence="2">
    <location>
        <begin position="549"/>
        <end position="573"/>
    </location>
</feature>
<feature type="compositionally biased region" description="Pro residues" evidence="1">
    <location>
        <begin position="602"/>
        <end position="629"/>
    </location>
</feature>
<proteinExistence type="predicted"/>
<feature type="compositionally biased region" description="Pro residues" evidence="1">
    <location>
        <begin position="400"/>
        <end position="413"/>
    </location>
</feature>
<feature type="transmembrane region" description="Helical" evidence="2">
    <location>
        <begin position="196"/>
        <end position="218"/>
    </location>
</feature>
<keyword evidence="2" id="KW-0812">Transmembrane</keyword>
<feature type="compositionally biased region" description="Pro residues" evidence="1">
    <location>
        <begin position="504"/>
        <end position="516"/>
    </location>
</feature>
<dbReference type="RefSeq" id="WP_153068730.1">
    <property type="nucleotide sequence ID" value="NZ_JBFAUK010000024.1"/>
</dbReference>
<feature type="transmembrane region" description="Helical" evidence="2">
    <location>
        <begin position="154"/>
        <end position="175"/>
    </location>
</feature>
<feature type="region of interest" description="Disordered" evidence="1">
    <location>
        <begin position="582"/>
        <end position="640"/>
    </location>
</feature>
<protein>
    <submittedName>
        <fullName evidence="3">Uncharacterized protein</fullName>
    </submittedName>
</protein>
<sequence>MPPPSRGALFLRRVFTGDWAGSARVALWPLALLLTIALGLSIATGGSSSAPAWPDRFRLFIALLLQGLGGSLDIDATSPGGLVRGAGSVSVRLLTITVLWTVATVLGARRLRRARPAGGGLESALRTGLLCAAVVLALGLYGQPESDGVAISTTPALAALFVLALTAGTSAAVLCRDIWAARLGPGARMAVRAWGTALRALALSVALWAVIDFVFVAAHQEEVGGGWGVLASLAFLGNMAVLSLGLSFGADAEATATPGGGTGFSPYGTGGGWSRSATVGLDQIGEQWGVWAQLGVVAAGALCALSLTWLLVRRCRAGYREQLLSGAFFLAALWLLALASGISVELSGQVSFIPSLASELHLGNSHFGLDGGETLLFGALWTAGAVLLGVLIQSTRRPDPAPPAPPYGPPPSWHPAAPTASAPLPPTAPPTAPAAPPARPATSPTVPGAPPAAPARPPAPPAAAPGPGAPATPNAQPSANTAPPGPSSANATSTAGPFADMTPPAGPPLGKVPPTMPFAAHPTPGSTHSTPLGAPTPAPAKPVRARAPYLRWIAIGLAAFLVGGAGAAGVLLVQQHKDGKPHAATAVSAAPTPSTASTAAPAPTPPPTSPAPPPTPTPLQDKPTPPTGEPPAGYERMTSPEGFSLAVPRGWHREDKGSGQIDYAGPTGPEHLRIGILEHSTQSAYDHFLAMEKVVGKQQGYQRVGMTANTFQGHPGARWEWTWQDPGSGQAMRAMDQAYVGPDGTEYAILFQGRDHLGSDFGATFRTALAFWWVGPY</sequence>
<evidence type="ECO:0000256" key="2">
    <source>
        <dbReference type="SAM" id="Phobius"/>
    </source>
</evidence>
<feature type="transmembrane region" description="Helical" evidence="2">
    <location>
        <begin position="290"/>
        <end position="311"/>
    </location>
</feature>
<organism evidence="3 4">
    <name type="scientific">Streptomyces orinoci</name>
    <name type="common">Streptoverticillium orinoci</name>
    <dbReference type="NCBI Taxonomy" id="67339"/>
    <lineage>
        <taxon>Bacteria</taxon>
        <taxon>Bacillati</taxon>
        <taxon>Actinomycetota</taxon>
        <taxon>Actinomycetes</taxon>
        <taxon>Kitasatosporales</taxon>
        <taxon>Streptomycetaceae</taxon>
        <taxon>Streptomyces</taxon>
    </lineage>
</organism>
<keyword evidence="2" id="KW-1133">Transmembrane helix</keyword>
<dbReference type="Proteomes" id="UP001552594">
    <property type="component" value="Unassembled WGS sequence"/>
</dbReference>
<gene>
    <name evidence="3" type="ORF">AB0L16_25700</name>
</gene>
<accession>A0ABV3K3Q1</accession>
<name>A0ABV3K3Q1_STRON</name>
<dbReference type="EMBL" id="JBFAUK010000024">
    <property type="protein sequence ID" value="MEV5509792.1"/>
    <property type="molecule type" value="Genomic_DNA"/>
</dbReference>
<feature type="compositionally biased region" description="Low complexity" evidence="1">
    <location>
        <begin position="582"/>
        <end position="601"/>
    </location>
</feature>
<feature type="transmembrane region" description="Helical" evidence="2">
    <location>
        <begin position="89"/>
        <end position="111"/>
    </location>
</feature>
<feature type="transmembrane region" description="Helical" evidence="2">
    <location>
        <begin position="374"/>
        <end position="392"/>
    </location>
</feature>
<feature type="transmembrane region" description="Helical" evidence="2">
    <location>
        <begin position="123"/>
        <end position="142"/>
    </location>
</feature>
<keyword evidence="2" id="KW-0472">Membrane</keyword>
<feature type="transmembrane region" description="Helical" evidence="2">
    <location>
        <begin position="323"/>
        <end position="344"/>
    </location>
</feature>
<feature type="transmembrane region" description="Helical" evidence="2">
    <location>
        <begin position="25"/>
        <end position="45"/>
    </location>
</feature>
<feature type="region of interest" description="Disordered" evidence="1">
    <location>
        <begin position="398"/>
        <end position="541"/>
    </location>
</feature>
<comment type="caution">
    <text evidence="3">The sequence shown here is derived from an EMBL/GenBank/DDBJ whole genome shotgun (WGS) entry which is preliminary data.</text>
</comment>
<feature type="compositionally biased region" description="Pro residues" evidence="1">
    <location>
        <begin position="423"/>
        <end position="439"/>
    </location>
</feature>